<dbReference type="RefSeq" id="WP_218393186.1">
    <property type="nucleotide sequence ID" value="NZ_JAHUZE010000003.1"/>
</dbReference>
<evidence type="ECO:0000313" key="6">
    <source>
        <dbReference type="Proteomes" id="UP000756530"/>
    </source>
</evidence>
<dbReference type="PANTHER" id="PTHR43884:SF20">
    <property type="entry name" value="ACYL-COA DEHYDROGENASE FADE28"/>
    <property type="match status" value="1"/>
</dbReference>
<organism evidence="5 6">
    <name type="scientific">Maritimibacter dapengensis</name>
    <dbReference type="NCBI Taxonomy" id="2836868"/>
    <lineage>
        <taxon>Bacteria</taxon>
        <taxon>Pseudomonadati</taxon>
        <taxon>Pseudomonadota</taxon>
        <taxon>Alphaproteobacteria</taxon>
        <taxon>Rhodobacterales</taxon>
        <taxon>Roseobacteraceae</taxon>
        <taxon>Maritimibacter</taxon>
    </lineage>
</organism>
<feature type="domain" description="Acyl-CoA dehydrogenase/oxidase C-terminal" evidence="4">
    <location>
        <begin position="169"/>
        <end position="294"/>
    </location>
</feature>
<keyword evidence="2" id="KW-0274">FAD</keyword>
<name>A0ABS6T5I2_9RHOB</name>
<dbReference type="InterPro" id="IPR009075">
    <property type="entry name" value="AcylCo_DH/oxidase_C"/>
</dbReference>
<keyword evidence="1" id="KW-0285">Flavoprotein</keyword>
<keyword evidence="6" id="KW-1185">Reference proteome</keyword>
<comment type="caution">
    <text evidence="5">The sequence shown here is derived from an EMBL/GenBank/DDBJ whole genome shotgun (WGS) entry which is preliminary data.</text>
</comment>
<proteinExistence type="predicted"/>
<evidence type="ECO:0000256" key="1">
    <source>
        <dbReference type="ARBA" id="ARBA00022630"/>
    </source>
</evidence>
<gene>
    <name evidence="5" type="ORF">KJP28_13715</name>
</gene>
<evidence type="ECO:0000256" key="3">
    <source>
        <dbReference type="ARBA" id="ARBA00023002"/>
    </source>
</evidence>
<protein>
    <submittedName>
        <fullName evidence="5">Acyl-CoA/acyl-ACP dehydrogenase</fullName>
    </submittedName>
</protein>
<reference evidence="5 6" key="1">
    <citation type="submission" date="2021-05" db="EMBL/GenBank/DDBJ databases">
        <title>Culturable bacteria isolated from Daya Bay.</title>
        <authorList>
            <person name="Zheng W."/>
            <person name="Yu S."/>
            <person name="Huang Y."/>
        </authorList>
    </citation>
    <scope>NUCLEOTIDE SEQUENCE [LARGE SCALE GENOMIC DNA]</scope>
    <source>
        <strain evidence="5 6">DP4N28-5</strain>
    </source>
</reference>
<evidence type="ECO:0000313" key="5">
    <source>
        <dbReference type="EMBL" id="MBV7379983.1"/>
    </source>
</evidence>
<evidence type="ECO:0000256" key="2">
    <source>
        <dbReference type="ARBA" id="ARBA00022827"/>
    </source>
</evidence>
<evidence type="ECO:0000259" key="4">
    <source>
        <dbReference type="Pfam" id="PF00441"/>
    </source>
</evidence>
<sequence length="303" mass="31979">MSFDLTPSDDLRQILDAAQTMLDTHYPVARLRDGSDDSLAALDEFGAFDLARPDTEGGAGFTLVEEAHLHVALGRHLAPPAALATAIARRIDPTATAALGFSQEDAWLWLPQPDTAQALIRVGNGLTLAPAKATETTPALGGTYAFAKAPPSQNARRADAATHLVAQVLTSAQLLGVAIGARDLALAYARDREQFGRPIASFQAIKHRAADMSIGIEKVSALLDMAAIATRDASPDAGFLCSALARLAPRTTVETARGAIQIHGGIGFSAEADAHLFLKRAHILRAFLGPDDMLEHKAPLAPY</sequence>
<accession>A0ABS6T5I2</accession>
<dbReference type="Proteomes" id="UP000756530">
    <property type="component" value="Unassembled WGS sequence"/>
</dbReference>
<dbReference type="Pfam" id="PF00441">
    <property type="entry name" value="Acyl-CoA_dh_1"/>
    <property type="match status" value="1"/>
</dbReference>
<dbReference type="PANTHER" id="PTHR43884">
    <property type="entry name" value="ACYL-COA DEHYDROGENASE"/>
    <property type="match status" value="1"/>
</dbReference>
<keyword evidence="3" id="KW-0560">Oxidoreductase</keyword>
<dbReference type="EMBL" id="JAHUZE010000003">
    <property type="protein sequence ID" value="MBV7379983.1"/>
    <property type="molecule type" value="Genomic_DNA"/>
</dbReference>